<dbReference type="Proteomes" id="UP000675781">
    <property type="component" value="Unassembled WGS sequence"/>
</dbReference>
<dbReference type="SUPFAM" id="SSF51905">
    <property type="entry name" value="FAD/NAD(P)-binding domain"/>
    <property type="match status" value="1"/>
</dbReference>
<gene>
    <name evidence="10" type="ORF">KDL01_34765</name>
</gene>
<comment type="caution">
    <text evidence="10">The sequence shown here is derived from an EMBL/GenBank/DDBJ whole genome shotgun (WGS) entry which is preliminary data.</text>
</comment>
<dbReference type="PANTHER" id="PTHR43706">
    <property type="entry name" value="NADH DEHYDROGENASE"/>
    <property type="match status" value="1"/>
</dbReference>
<evidence type="ECO:0000256" key="5">
    <source>
        <dbReference type="ARBA" id="ARBA00023002"/>
    </source>
</evidence>
<keyword evidence="4" id="KW-0274">FAD</keyword>
<keyword evidence="8" id="KW-1133">Transmembrane helix</keyword>
<evidence type="ECO:0000259" key="9">
    <source>
        <dbReference type="Pfam" id="PF07992"/>
    </source>
</evidence>
<evidence type="ECO:0000313" key="10">
    <source>
        <dbReference type="EMBL" id="MBR7838481.1"/>
    </source>
</evidence>
<dbReference type="PANTHER" id="PTHR43706:SF47">
    <property type="entry name" value="EXTERNAL NADH-UBIQUINONE OXIDOREDUCTASE 1, MITOCHONDRIAL-RELATED"/>
    <property type="match status" value="1"/>
</dbReference>
<dbReference type="EMBL" id="JAGSOG010000294">
    <property type="protein sequence ID" value="MBR7838481.1"/>
    <property type="molecule type" value="Genomic_DNA"/>
</dbReference>
<feature type="domain" description="FAD/NAD(P)-binding" evidence="9">
    <location>
        <begin position="1"/>
        <end position="163"/>
    </location>
</feature>
<evidence type="ECO:0000256" key="7">
    <source>
        <dbReference type="ARBA" id="ARBA00047599"/>
    </source>
</evidence>
<name>A0A941IW38_9ACTN</name>
<evidence type="ECO:0000256" key="4">
    <source>
        <dbReference type="ARBA" id="ARBA00022827"/>
    </source>
</evidence>
<evidence type="ECO:0000256" key="2">
    <source>
        <dbReference type="ARBA" id="ARBA00012637"/>
    </source>
</evidence>
<keyword evidence="11" id="KW-1185">Reference proteome</keyword>
<dbReference type="InterPro" id="IPR023753">
    <property type="entry name" value="FAD/NAD-binding_dom"/>
</dbReference>
<sequence>AGATGVEMAGQIAELAHRALRGEYRRVDSRDARVLLIDASEVVLPSFGDHLSEKALLRLRKLGVEVRLGTKVEELDARSITVRNPDGQLERIESMTKIWAAGVAASPFAAVLAQATGAPTDRAGRIKVLPDCTVPGHSEIYAVGDMMALDGLPGVAQVAIQSGRYVADRIDARLRGTPKDAPFHYHDKGSLATIARFDAVAGVGPIRATGFVAWLLWLVIHLFYLVGFEHRVTTLFHWAVSFAGRGRAERAVTTRQALGHDDVPIPVAAPASQQAPTPKP</sequence>
<dbReference type="EC" id="1.6.5.9" evidence="2"/>
<comment type="catalytic activity">
    <reaction evidence="7">
        <text>a quinone + NADH + H(+) = a quinol + NAD(+)</text>
        <dbReference type="Rhea" id="RHEA:46160"/>
        <dbReference type="ChEBI" id="CHEBI:15378"/>
        <dbReference type="ChEBI" id="CHEBI:24646"/>
        <dbReference type="ChEBI" id="CHEBI:57540"/>
        <dbReference type="ChEBI" id="CHEBI:57945"/>
        <dbReference type="ChEBI" id="CHEBI:132124"/>
        <dbReference type="EC" id="1.6.5.9"/>
    </reaction>
</comment>
<dbReference type="AlphaFoldDB" id="A0A941IW38"/>
<evidence type="ECO:0000256" key="3">
    <source>
        <dbReference type="ARBA" id="ARBA00022630"/>
    </source>
</evidence>
<dbReference type="InterPro" id="IPR045024">
    <property type="entry name" value="NDH-2"/>
</dbReference>
<proteinExistence type="inferred from homology"/>
<feature type="non-terminal residue" evidence="10">
    <location>
        <position position="1"/>
    </location>
</feature>
<evidence type="ECO:0000313" key="11">
    <source>
        <dbReference type="Proteomes" id="UP000675781"/>
    </source>
</evidence>
<accession>A0A941IW38</accession>
<evidence type="ECO:0000256" key="8">
    <source>
        <dbReference type="SAM" id="Phobius"/>
    </source>
</evidence>
<comment type="similarity">
    <text evidence="1">Belongs to the NADH dehydrogenase family.</text>
</comment>
<dbReference type="InterPro" id="IPR036188">
    <property type="entry name" value="FAD/NAD-bd_sf"/>
</dbReference>
<reference evidence="10" key="1">
    <citation type="submission" date="2021-04" db="EMBL/GenBank/DDBJ databases">
        <title>Genome based classification of Actinospica acidithermotolerans sp. nov., an actinobacterium isolated from an Indonesian hot spring.</title>
        <authorList>
            <person name="Kusuma A.B."/>
            <person name="Putra K.E."/>
            <person name="Nafisah S."/>
            <person name="Loh J."/>
            <person name="Nouioui I."/>
            <person name="Goodfellow M."/>
        </authorList>
    </citation>
    <scope>NUCLEOTIDE SEQUENCE</scope>
    <source>
        <strain evidence="10">CSCA 57</strain>
    </source>
</reference>
<keyword evidence="6" id="KW-0520">NAD</keyword>
<organism evidence="10 11">
    <name type="scientific">Actinospica durhamensis</name>
    <dbReference type="NCBI Taxonomy" id="1508375"/>
    <lineage>
        <taxon>Bacteria</taxon>
        <taxon>Bacillati</taxon>
        <taxon>Actinomycetota</taxon>
        <taxon>Actinomycetes</taxon>
        <taxon>Catenulisporales</taxon>
        <taxon>Actinospicaceae</taxon>
        <taxon>Actinospica</taxon>
    </lineage>
</organism>
<protein>
    <recommendedName>
        <fullName evidence="2">NADH:ubiquinone reductase (non-electrogenic)</fullName>
        <ecNumber evidence="2">1.6.5.9</ecNumber>
    </recommendedName>
</protein>
<keyword evidence="3" id="KW-0285">Flavoprotein</keyword>
<feature type="transmembrane region" description="Helical" evidence="8">
    <location>
        <begin position="211"/>
        <end position="228"/>
    </location>
</feature>
<evidence type="ECO:0000256" key="1">
    <source>
        <dbReference type="ARBA" id="ARBA00005272"/>
    </source>
</evidence>
<keyword evidence="5" id="KW-0560">Oxidoreductase</keyword>
<evidence type="ECO:0000256" key="6">
    <source>
        <dbReference type="ARBA" id="ARBA00023027"/>
    </source>
</evidence>
<keyword evidence="8" id="KW-0812">Transmembrane</keyword>
<dbReference type="RefSeq" id="WP_212532937.1">
    <property type="nucleotide sequence ID" value="NZ_JAGSOG010000294.1"/>
</dbReference>
<dbReference type="Gene3D" id="3.50.50.100">
    <property type="match status" value="1"/>
</dbReference>
<dbReference type="Pfam" id="PF07992">
    <property type="entry name" value="Pyr_redox_2"/>
    <property type="match status" value="1"/>
</dbReference>
<dbReference type="GO" id="GO:0050136">
    <property type="term" value="F:NADH dehydrogenase (quinone) (non-electrogenic) activity"/>
    <property type="evidence" value="ECO:0007669"/>
    <property type="project" value="UniProtKB-EC"/>
</dbReference>
<keyword evidence="8" id="KW-0472">Membrane</keyword>